<dbReference type="InterPro" id="IPR004529">
    <property type="entry name" value="Phe-tRNA-synth_IIc_asu"/>
</dbReference>
<dbReference type="Gene3D" id="3.30.930.10">
    <property type="entry name" value="Bira Bifunctional Protein, Domain 2"/>
    <property type="match status" value="1"/>
</dbReference>
<dbReference type="PANTHER" id="PTHR11538:SF41">
    <property type="entry name" value="PHENYLALANINE--TRNA LIGASE, MITOCHONDRIAL"/>
    <property type="match status" value="1"/>
</dbReference>
<keyword evidence="8 13" id="KW-0067">ATP-binding</keyword>
<dbReference type="SUPFAM" id="SSF55681">
    <property type="entry name" value="Class II aaRS and biotin synthetases"/>
    <property type="match status" value="1"/>
</dbReference>
<keyword evidence="10 13" id="KW-0648">Protein biosynthesis</keyword>
<keyword evidence="5 13" id="KW-0436">Ligase</keyword>
<accession>S5DLS3</accession>
<evidence type="ECO:0000256" key="3">
    <source>
        <dbReference type="ARBA" id="ARBA00011209"/>
    </source>
</evidence>
<evidence type="ECO:0000256" key="2">
    <source>
        <dbReference type="ARBA" id="ARBA00010207"/>
    </source>
</evidence>
<dbReference type="PANTHER" id="PTHR11538">
    <property type="entry name" value="PHENYLALANYL-TRNA SYNTHETASE"/>
    <property type="match status" value="1"/>
</dbReference>
<evidence type="ECO:0000256" key="13">
    <source>
        <dbReference type="HAMAP-Rule" id="MF_00281"/>
    </source>
</evidence>
<dbReference type="HAMAP" id="MF_00281">
    <property type="entry name" value="Phe_tRNA_synth_alpha1"/>
    <property type="match status" value="1"/>
</dbReference>
<dbReference type="Pfam" id="PF01409">
    <property type="entry name" value="tRNA-synt_2d"/>
    <property type="match status" value="1"/>
</dbReference>
<evidence type="ECO:0000256" key="8">
    <source>
        <dbReference type="ARBA" id="ARBA00022840"/>
    </source>
</evidence>
<evidence type="ECO:0000256" key="5">
    <source>
        <dbReference type="ARBA" id="ARBA00022598"/>
    </source>
</evidence>
<dbReference type="InterPro" id="IPR002319">
    <property type="entry name" value="Phenylalanyl-tRNA_Synthase"/>
</dbReference>
<dbReference type="EC" id="6.1.1.20" evidence="13"/>
<evidence type="ECO:0000313" key="15">
    <source>
        <dbReference type="EMBL" id="AGQ19821.1"/>
    </source>
</evidence>
<sequence length="330" mass="38361">MPELNFDKVYASLDLRIKDIANIDEFDELTKEFLGKNSLISEERKKLSSLSKEAKKNYGMKLTEATEFITSRIKEQRQLYLDSQFNNKEEAEVTDISIDWKPTRGSYKHVLSTVMEEVVSIFSSIGYEVAYGPEAETSWHNFDALNTPDWHPARYESDTLYLDEKLQTLLRTQTSTVQIRHMEENEPPVYIVAPGRVFRSDQLDATHSPVFHQLEGLAIDKNLTFTDLKGTLEFFVKEFFGNNIETKFIPHFFPFTEPSAEVLVKWQNGEWLEILGCGMVDPNVLSNVNYPESYKGFAWGVGIERLAMLRYKIDHIKNFYDNDIRFLEQF</sequence>
<dbReference type="EMBL" id="KC811143">
    <property type="protein sequence ID" value="AGQ19821.1"/>
    <property type="molecule type" value="Genomic_DNA"/>
</dbReference>
<dbReference type="SUPFAM" id="SSF46589">
    <property type="entry name" value="tRNA-binding arm"/>
    <property type="match status" value="1"/>
</dbReference>
<evidence type="ECO:0000259" key="14">
    <source>
        <dbReference type="PROSITE" id="PS50862"/>
    </source>
</evidence>
<gene>
    <name evidence="13" type="primary">pheS</name>
</gene>
<keyword evidence="9 13" id="KW-0460">Magnesium</keyword>
<protein>
    <recommendedName>
        <fullName evidence="13">Phenylalanine--tRNA ligase alpha subunit</fullName>
        <ecNumber evidence="13">6.1.1.20</ecNumber>
    </recommendedName>
    <alternativeName>
        <fullName evidence="13">Phenylalanyl-tRNA synthetase alpha subunit</fullName>
        <shortName evidence="13">PheRS</shortName>
    </alternativeName>
</protein>
<evidence type="ECO:0000256" key="10">
    <source>
        <dbReference type="ARBA" id="ARBA00022917"/>
    </source>
</evidence>
<comment type="subunit">
    <text evidence="3 13">Tetramer of two alpha and two beta subunits.</text>
</comment>
<comment type="similarity">
    <text evidence="2 13">Belongs to the class-II aminoacyl-tRNA synthetase family. Phe-tRNA synthetase alpha subunit type 1 subfamily.</text>
</comment>
<keyword evidence="11 13" id="KW-0030">Aminoacyl-tRNA synthetase</keyword>
<dbReference type="InterPro" id="IPR006195">
    <property type="entry name" value="aa-tRNA-synth_II"/>
</dbReference>
<evidence type="ECO:0000256" key="1">
    <source>
        <dbReference type="ARBA" id="ARBA00004496"/>
    </source>
</evidence>
<name>S5DLS3_9ACTN</name>
<feature type="domain" description="Aminoacyl-transfer RNA synthetases class-II family profile" evidence="14">
    <location>
        <begin position="110"/>
        <end position="329"/>
    </location>
</feature>
<dbReference type="GO" id="GO:0005524">
    <property type="term" value="F:ATP binding"/>
    <property type="evidence" value="ECO:0007669"/>
    <property type="project" value="UniProtKB-UniRule"/>
</dbReference>
<dbReference type="GO" id="GO:0005737">
    <property type="term" value="C:cytoplasm"/>
    <property type="evidence" value="ECO:0007669"/>
    <property type="project" value="UniProtKB-SubCell"/>
</dbReference>
<comment type="cofactor">
    <cofactor evidence="13">
        <name>Mg(2+)</name>
        <dbReference type="ChEBI" id="CHEBI:18420"/>
    </cofactor>
    <text evidence="13">Binds 2 magnesium ions per tetramer.</text>
</comment>
<feature type="binding site" evidence="13">
    <location>
        <position position="257"/>
    </location>
    <ligand>
        <name>Mg(2+)</name>
        <dbReference type="ChEBI" id="CHEBI:18420"/>
        <note>shared with beta subunit</note>
    </ligand>
</feature>
<dbReference type="InterPro" id="IPR004188">
    <property type="entry name" value="Phe-tRNA_ligase_II_N"/>
</dbReference>
<dbReference type="GO" id="GO:0006432">
    <property type="term" value="P:phenylalanyl-tRNA aminoacylation"/>
    <property type="evidence" value="ECO:0007669"/>
    <property type="project" value="UniProtKB-UniRule"/>
</dbReference>
<proteinExistence type="inferred from homology"/>
<comment type="subcellular location">
    <subcellularLocation>
        <location evidence="1 13">Cytoplasm</location>
    </subcellularLocation>
</comment>
<comment type="catalytic activity">
    <reaction evidence="12 13">
        <text>tRNA(Phe) + L-phenylalanine + ATP = L-phenylalanyl-tRNA(Phe) + AMP + diphosphate + H(+)</text>
        <dbReference type="Rhea" id="RHEA:19413"/>
        <dbReference type="Rhea" id="RHEA-COMP:9668"/>
        <dbReference type="Rhea" id="RHEA-COMP:9699"/>
        <dbReference type="ChEBI" id="CHEBI:15378"/>
        <dbReference type="ChEBI" id="CHEBI:30616"/>
        <dbReference type="ChEBI" id="CHEBI:33019"/>
        <dbReference type="ChEBI" id="CHEBI:58095"/>
        <dbReference type="ChEBI" id="CHEBI:78442"/>
        <dbReference type="ChEBI" id="CHEBI:78531"/>
        <dbReference type="ChEBI" id="CHEBI:456215"/>
        <dbReference type="EC" id="6.1.1.20"/>
    </reaction>
</comment>
<dbReference type="InterPro" id="IPR022911">
    <property type="entry name" value="Phe_tRNA_ligase_alpha1_bac"/>
</dbReference>
<evidence type="ECO:0000256" key="7">
    <source>
        <dbReference type="ARBA" id="ARBA00022741"/>
    </source>
</evidence>
<dbReference type="NCBIfam" id="TIGR00468">
    <property type="entry name" value="pheS"/>
    <property type="match status" value="1"/>
</dbReference>
<evidence type="ECO:0000256" key="11">
    <source>
        <dbReference type="ARBA" id="ARBA00023146"/>
    </source>
</evidence>
<dbReference type="InterPro" id="IPR010978">
    <property type="entry name" value="tRNA-bd_arm"/>
</dbReference>
<dbReference type="Pfam" id="PF02912">
    <property type="entry name" value="Phe_tRNA-synt_N"/>
    <property type="match status" value="1"/>
</dbReference>
<evidence type="ECO:0000256" key="12">
    <source>
        <dbReference type="ARBA" id="ARBA00049255"/>
    </source>
</evidence>
<dbReference type="CDD" id="cd00496">
    <property type="entry name" value="PheRS_alpha_core"/>
    <property type="match status" value="1"/>
</dbReference>
<keyword evidence="4 13" id="KW-0963">Cytoplasm</keyword>
<evidence type="ECO:0000256" key="6">
    <source>
        <dbReference type="ARBA" id="ARBA00022723"/>
    </source>
</evidence>
<organism evidence="15">
    <name type="scientific">Candidatus Actinomarina minuta</name>
    <dbReference type="NCBI Taxonomy" id="1389454"/>
    <lineage>
        <taxon>Bacteria</taxon>
        <taxon>Bacillati</taxon>
        <taxon>Actinomycetota</taxon>
        <taxon>Actinomycetes</taxon>
        <taxon>Candidatus Actinomarinidae</taxon>
        <taxon>Candidatus Actinomarinales</taxon>
        <taxon>Candidatus Actinomarineae</taxon>
        <taxon>Candidatus Actinomarinaceae</taxon>
        <taxon>Candidatus Actinomarina</taxon>
    </lineage>
</organism>
<evidence type="ECO:0000256" key="4">
    <source>
        <dbReference type="ARBA" id="ARBA00022490"/>
    </source>
</evidence>
<dbReference type="InterPro" id="IPR045864">
    <property type="entry name" value="aa-tRNA-synth_II/BPL/LPL"/>
</dbReference>
<dbReference type="PROSITE" id="PS50862">
    <property type="entry name" value="AA_TRNA_LIGASE_II"/>
    <property type="match status" value="1"/>
</dbReference>
<dbReference type="GO" id="GO:0000287">
    <property type="term" value="F:magnesium ion binding"/>
    <property type="evidence" value="ECO:0007669"/>
    <property type="project" value="UniProtKB-UniRule"/>
</dbReference>
<reference evidence="15" key="1">
    <citation type="journal article" date="2013" name="Sci. Rep.">
        <title>Metagenomics uncovers a new group of low GC and ultra-small marine Actinobacteria.</title>
        <authorList>
            <person name="Ghai R."/>
            <person name="Mizuno C.M."/>
            <person name="Picazo A."/>
            <person name="Camacho A."/>
            <person name="Rodriguez-Valera F."/>
        </authorList>
    </citation>
    <scope>NUCLEOTIDE SEQUENCE</scope>
</reference>
<dbReference type="GO" id="GO:0004826">
    <property type="term" value="F:phenylalanine-tRNA ligase activity"/>
    <property type="evidence" value="ECO:0007669"/>
    <property type="project" value="UniProtKB-UniRule"/>
</dbReference>
<dbReference type="AlphaFoldDB" id="S5DLS3"/>
<evidence type="ECO:0000256" key="9">
    <source>
        <dbReference type="ARBA" id="ARBA00022842"/>
    </source>
</evidence>
<keyword evidence="7 13" id="KW-0547">Nucleotide-binding</keyword>
<dbReference type="GO" id="GO:0000049">
    <property type="term" value="F:tRNA binding"/>
    <property type="evidence" value="ECO:0007669"/>
    <property type="project" value="InterPro"/>
</dbReference>
<keyword evidence="6 13" id="KW-0479">Metal-binding</keyword>